<accession>A0ABQ3UYV8</accession>
<proteinExistence type="predicted"/>
<evidence type="ECO:0000313" key="2">
    <source>
        <dbReference type="Proteomes" id="UP000654345"/>
    </source>
</evidence>
<protein>
    <submittedName>
        <fullName evidence="1">Uncharacterized protein</fullName>
    </submittedName>
</protein>
<reference evidence="1 2" key="1">
    <citation type="journal article" date="2021" name="Int. J. Syst. Evol. Microbiol.">
        <title>Reticulibacter mediterranei gen. nov., sp. nov., within the new family Reticulibacteraceae fam. nov., and Ktedonospora formicarum gen. nov., sp. nov., Ktedonobacter robiniae sp. nov., Dictyobacter formicarum sp. nov. and Dictyobacter arantiisoli sp. nov., belonging to the class Ktedonobacteria.</title>
        <authorList>
            <person name="Yabe S."/>
            <person name="Zheng Y."/>
            <person name="Wang C.M."/>
            <person name="Sakai Y."/>
            <person name="Abe K."/>
            <person name="Yokota A."/>
            <person name="Donadio S."/>
            <person name="Cavaletti L."/>
            <person name="Monciardini P."/>
        </authorList>
    </citation>
    <scope>NUCLEOTIDE SEQUENCE [LARGE SCALE GENOMIC DNA]</scope>
    <source>
        <strain evidence="1 2">SOSP1-30</strain>
    </source>
</reference>
<name>A0ABQ3UYV8_9CHLR</name>
<keyword evidence="2" id="KW-1185">Reference proteome</keyword>
<gene>
    <name evidence="1" type="ORF">KSB_63240</name>
</gene>
<sequence length="79" mass="8698">MPPGLTLALEWRESKRESDRDGGTLVNAEPRSLSAWRASHSSARAASPTRLAYDHVELSLLLFDRAEFFSSSMSMKGGT</sequence>
<evidence type="ECO:0000313" key="1">
    <source>
        <dbReference type="EMBL" id="GHO57849.1"/>
    </source>
</evidence>
<organism evidence="1 2">
    <name type="scientific">Ktedonobacter robiniae</name>
    <dbReference type="NCBI Taxonomy" id="2778365"/>
    <lineage>
        <taxon>Bacteria</taxon>
        <taxon>Bacillati</taxon>
        <taxon>Chloroflexota</taxon>
        <taxon>Ktedonobacteria</taxon>
        <taxon>Ktedonobacterales</taxon>
        <taxon>Ktedonobacteraceae</taxon>
        <taxon>Ktedonobacter</taxon>
    </lineage>
</organism>
<dbReference type="EMBL" id="BNJG01000002">
    <property type="protein sequence ID" value="GHO57849.1"/>
    <property type="molecule type" value="Genomic_DNA"/>
</dbReference>
<comment type="caution">
    <text evidence="1">The sequence shown here is derived from an EMBL/GenBank/DDBJ whole genome shotgun (WGS) entry which is preliminary data.</text>
</comment>
<dbReference type="Proteomes" id="UP000654345">
    <property type="component" value="Unassembled WGS sequence"/>
</dbReference>